<evidence type="ECO:0000313" key="2">
    <source>
        <dbReference type="EMBL" id="GAV22687.1"/>
    </source>
</evidence>
<sequence length="227" mass="26258">MVRMEKGKIQPAKVEVKMKQNRKSNDLSAIECRYRFYAVIRSYYFGHLWDDGQRWLEAVEILSGLEEFTQNEDYLSGLFLLQAYDSSAVYEFNRLFVGPGKLVAPPYESAYLNSEGLLMQKETLEVREFYRSMGLEVQNKNCEPDDFIGFEAEFACYLLHQAAKFLAQKDLSNFNLHLTAYRNFFVNHLSKWLPAHCRDILANSQNDACRGMALVLAGFLDVEAKNQ</sequence>
<accession>A0A1L8CUX5</accession>
<protein>
    <submittedName>
        <fullName evidence="2">TorD chaperone</fullName>
    </submittedName>
</protein>
<dbReference type="SUPFAM" id="SSF89155">
    <property type="entry name" value="TorD-like"/>
    <property type="match status" value="1"/>
</dbReference>
<keyword evidence="1" id="KW-0143">Chaperone</keyword>
<dbReference type="PANTHER" id="PTHR34227">
    <property type="entry name" value="CHAPERONE PROTEIN YCDY"/>
    <property type="match status" value="1"/>
</dbReference>
<reference evidence="3" key="1">
    <citation type="submission" date="2016-12" db="EMBL/GenBank/DDBJ databases">
        <title>Draft Genome Sequences od Carboxydothermus pertinax and islandicus, Hydrogenogenic Carboxydotrophic Bacteria.</title>
        <authorList>
            <person name="Fukuyama Y."/>
            <person name="Ohmae K."/>
            <person name="Yoneda Y."/>
            <person name="Yoshida T."/>
            <person name="Sako Y."/>
        </authorList>
    </citation>
    <scope>NUCLEOTIDE SEQUENCE [LARGE SCALE GENOMIC DNA]</scope>
    <source>
        <strain evidence="3">Ug1</strain>
    </source>
</reference>
<dbReference type="Pfam" id="PF02613">
    <property type="entry name" value="Nitrate_red_del"/>
    <property type="match status" value="1"/>
</dbReference>
<dbReference type="AlphaFoldDB" id="A0A1L8CUX5"/>
<dbReference type="InterPro" id="IPR036411">
    <property type="entry name" value="TorD-like_sf"/>
</dbReference>
<keyword evidence="3" id="KW-1185">Reference proteome</keyword>
<dbReference type="PANTHER" id="PTHR34227:SF1">
    <property type="entry name" value="DIMETHYL SULFOXIDE REDUCTASE CHAPERONE-RELATED"/>
    <property type="match status" value="1"/>
</dbReference>
<dbReference type="InterPro" id="IPR020945">
    <property type="entry name" value="DMSO/NO3_reduct_chaperone"/>
</dbReference>
<dbReference type="EMBL" id="BDJK01000018">
    <property type="protein sequence ID" value="GAV22687.1"/>
    <property type="molecule type" value="Genomic_DNA"/>
</dbReference>
<organism evidence="2 3">
    <name type="scientific">Carboxydothermus pertinax</name>
    <dbReference type="NCBI Taxonomy" id="870242"/>
    <lineage>
        <taxon>Bacteria</taxon>
        <taxon>Bacillati</taxon>
        <taxon>Bacillota</taxon>
        <taxon>Clostridia</taxon>
        <taxon>Thermoanaerobacterales</taxon>
        <taxon>Thermoanaerobacteraceae</taxon>
        <taxon>Carboxydothermus</taxon>
    </lineage>
</organism>
<dbReference type="InterPro" id="IPR050289">
    <property type="entry name" value="TorD/DmsD_chaperones"/>
</dbReference>
<evidence type="ECO:0000313" key="3">
    <source>
        <dbReference type="Proteomes" id="UP000187485"/>
    </source>
</evidence>
<dbReference type="Gene3D" id="1.10.3480.10">
    <property type="entry name" value="TorD-like"/>
    <property type="match status" value="1"/>
</dbReference>
<comment type="caution">
    <text evidence="2">The sequence shown here is derived from an EMBL/GenBank/DDBJ whole genome shotgun (WGS) entry which is preliminary data.</text>
</comment>
<proteinExistence type="predicted"/>
<gene>
    <name evidence="2" type="ORF">cpu_11970</name>
</gene>
<dbReference type="STRING" id="870242.cpu_11970"/>
<name>A0A1L8CUX5_9THEO</name>
<dbReference type="Proteomes" id="UP000187485">
    <property type="component" value="Unassembled WGS sequence"/>
</dbReference>
<evidence type="ECO:0000256" key="1">
    <source>
        <dbReference type="ARBA" id="ARBA00023186"/>
    </source>
</evidence>